<dbReference type="InterPro" id="IPR029052">
    <property type="entry name" value="Metallo-depent_PP-like"/>
</dbReference>
<dbReference type="SUPFAM" id="SSF56300">
    <property type="entry name" value="Metallo-dependent phosphatases"/>
    <property type="match status" value="1"/>
</dbReference>
<comment type="caution">
    <text evidence="3">The sequence shown here is derived from an EMBL/GenBank/DDBJ whole genome shotgun (WGS) entry which is preliminary data.</text>
</comment>
<dbReference type="RefSeq" id="WP_377029988.1">
    <property type="nucleotide sequence ID" value="NZ_JBHOMY010000032.1"/>
</dbReference>
<feature type="domain" description="Calcineurin-like phosphoesterase" evidence="2">
    <location>
        <begin position="1"/>
        <end position="132"/>
    </location>
</feature>
<dbReference type="Gene3D" id="3.60.21.10">
    <property type="match status" value="1"/>
</dbReference>
<comment type="similarity">
    <text evidence="1">Belongs to the metallophosphoesterase superfamily. YfcE family.</text>
</comment>
<organism evidence="3 4">
    <name type="scientific">Microvirga arabica</name>
    <dbReference type="NCBI Taxonomy" id="1128671"/>
    <lineage>
        <taxon>Bacteria</taxon>
        <taxon>Pseudomonadati</taxon>
        <taxon>Pseudomonadota</taxon>
        <taxon>Alphaproteobacteria</taxon>
        <taxon>Hyphomicrobiales</taxon>
        <taxon>Methylobacteriaceae</taxon>
        <taxon>Microvirga</taxon>
    </lineage>
</organism>
<protein>
    <submittedName>
        <fullName evidence="3">Metallophosphoesterase family protein</fullName>
    </submittedName>
</protein>
<name>A0ABV6Y932_9HYPH</name>
<dbReference type="Pfam" id="PF12850">
    <property type="entry name" value="Metallophos_2"/>
    <property type="match status" value="1"/>
</dbReference>
<evidence type="ECO:0000259" key="2">
    <source>
        <dbReference type="Pfam" id="PF12850"/>
    </source>
</evidence>
<dbReference type="InterPro" id="IPR024654">
    <property type="entry name" value="Calcineurin-like_PHP_lpxH"/>
</dbReference>
<accession>A0ABV6Y932</accession>
<gene>
    <name evidence="3" type="ORF">ACETIH_13835</name>
</gene>
<evidence type="ECO:0000313" key="4">
    <source>
        <dbReference type="Proteomes" id="UP001593940"/>
    </source>
</evidence>
<keyword evidence="4" id="KW-1185">Reference proteome</keyword>
<proteinExistence type="inferred from homology"/>
<dbReference type="Proteomes" id="UP001593940">
    <property type="component" value="Unassembled WGS sequence"/>
</dbReference>
<reference evidence="3 4" key="1">
    <citation type="submission" date="2024-09" db="EMBL/GenBank/DDBJ databases">
        <title>Nodulacao em especies de Leguminosae Basais da Amazonia e Caracterizacao dos Rizobios e Bacterias Associadas aos Nodulos.</title>
        <authorList>
            <person name="Jambeiro I.C.A."/>
            <person name="Lopes I.S."/>
            <person name="Aguiar E.R.G.R."/>
            <person name="Santos A.F.J."/>
            <person name="Dos Santos J.M.F."/>
            <person name="Gross E."/>
        </authorList>
    </citation>
    <scope>NUCLEOTIDE SEQUENCE [LARGE SCALE GENOMIC DNA]</scope>
    <source>
        <strain evidence="3 4">BRUESC1165</strain>
    </source>
</reference>
<dbReference type="EMBL" id="JBHOMY010000032">
    <property type="protein sequence ID" value="MFC1457782.1"/>
    <property type="molecule type" value="Genomic_DNA"/>
</dbReference>
<sequence length="184" mass="21443">MTIFYTSDTHFRHKAVLHFDRRPFITIEDMEEEIIRRWNQRVRPTDTVWHLGDFVWGKGQHAADILARLNGQKHFVWGNHDHSTVKRLPEWVSSQPYAEIRDGHDFVVLSHYGHRIWNKAHYGAFHLYGHSHGSLPPQGRSHDVGTNVWDYRPVTLAEVKERLAALGLLESYGVHHGQETRAGE</sequence>
<evidence type="ECO:0000313" key="3">
    <source>
        <dbReference type="EMBL" id="MFC1457782.1"/>
    </source>
</evidence>
<evidence type="ECO:0000256" key="1">
    <source>
        <dbReference type="ARBA" id="ARBA00008950"/>
    </source>
</evidence>